<proteinExistence type="predicted"/>
<dbReference type="EMBL" id="SMTL01000001">
    <property type="protein sequence ID" value="TDK38657.1"/>
    <property type="molecule type" value="Genomic_DNA"/>
</dbReference>
<accession>A0A4R5ULE9</accession>
<comment type="caution">
    <text evidence="1">The sequence shown here is derived from an EMBL/GenBank/DDBJ whole genome shotgun (WGS) entry which is preliminary data.</text>
</comment>
<dbReference type="AlphaFoldDB" id="A0A4R5ULE9"/>
<dbReference type="InterPro" id="IPR003718">
    <property type="entry name" value="OsmC/Ohr_fam"/>
</dbReference>
<dbReference type="Gene3D" id="3.30.300.20">
    <property type="match status" value="1"/>
</dbReference>
<evidence type="ECO:0000313" key="1">
    <source>
        <dbReference type="EMBL" id="TDK38657.1"/>
    </source>
</evidence>
<dbReference type="Pfam" id="PF02566">
    <property type="entry name" value="OsmC"/>
    <property type="match status" value="1"/>
</dbReference>
<reference evidence="1 2" key="1">
    <citation type="submission" date="2019-03" db="EMBL/GenBank/DDBJ databases">
        <title>Rhizobium sp. nov., an bacterium isolated from biocrust in Mu Us Desert.</title>
        <authorList>
            <person name="Lixiong L."/>
        </authorList>
    </citation>
    <scope>NUCLEOTIDE SEQUENCE [LARGE SCALE GENOMIC DNA]</scope>
    <source>
        <strain evidence="1 2">SPY-1</strain>
    </source>
</reference>
<dbReference type="InterPro" id="IPR036102">
    <property type="entry name" value="OsmC/Ohrsf"/>
</dbReference>
<dbReference type="SUPFAM" id="SSF82784">
    <property type="entry name" value="OsmC-like"/>
    <property type="match status" value="1"/>
</dbReference>
<organism evidence="1 2">
    <name type="scientific">Rhizobium deserti</name>
    <dbReference type="NCBI Taxonomy" id="2547961"/>
    <lineage>
        <taxon>Bacteria</taxon>
        <taxon>Pseudomonadati</taxon>
        <taxon>Pseudomonadota</taxon>
        <taxon>Alphaproteobacteria</taxon>
        <taxon>Hyphomicrobiales</taxon>
        <taxon>Rhizobiaceae</taxon>
        <taxon>Rhizobium/Agrobacterium group</taxon>
        <taxon>Rhizobium</taxon>
    </lineage>
</organism>
<dbReference type="OrthoDB" id="8277427at2"/>
<sequence length="141" mass="14795">MMVEVKIKTRPIGATAAVGRFGHPRVTSDTGGEVGIVTGAAEPGFNPLDLMFSSLAGCLVLSGRIAASKLGLLDRLSEVRAHVTGDKAQEGPSRIMHFRISLAVDGDLSIHEKAQISHMAEEICTVSNTLKALPTFSVAAN</sequence>
<name>A0A4R5ULE9_9HYPH</name>
<keyword evidence="2" id="KW-1185">Reference proteome</keyword>
<dbReference type="Proteomes" id="UP000295238">
    <property type="component" value="Unassembled WGS sequence"/>
</dbReference>
<protein>
    <submittedName>
        <fullName evidence="1">OsmC family peroxiredoxin</fullName>
    </submittedName>
</protein>
<evidence type="ECO:0000313" key="2">
    <source>
        <dbReference type="Proteomes" id="UP000295238"/>
    </source>
</evidence>
<gene>
    <name evidence="1" type="ORF">E2F50_00405</name>
</gene>
<dbReference type="InterPro" id="IPR015946">
    <property type="entry name" value="KH_dom-like_a/b"/>
</dbReference>